<dbReference type="Proteomes" id="UP000191055">
    <property type="component" value="Unassembled WGS sequence"/>
</dbReference>
<dbReference type="STRING" id="889453.SAMN03080601_03295"/>
<dbReference type="AlphaFoldDB" id="A0A1T5HTK4"/>
<organism evidence="1 2">
    <name type="scientific">Alkalitalea saponilacus</name>
    <dbReference type="NCBI Taxonomy" id="889453"/>
    <lineage>
        <taxon>Bacteria</taxon>
        <taxon>Pseudomonadati</taxon>
        <taxon>Bacteroidota</taxon>
        <taxon>Bacteroidia</taxon>
        <taxon>Marinilabiliales</taxon>
        <taxon>Marinilabiliaceae</taxon>
        <taxon>Alkalitalea</taxon>
    </lineage>
</organism>
<dbReference type="KEGG" id="asx:CDL62_08460"/>
<protein>
    <recommendedName>
        <fullName evidence="3">SpoIIAA-like</fullName>
    </recommendedName>
</protein>
<keyword evidence="2" id="KW-1185">Reference proteome</keyword>
<dbReference type="EMBL" id="FUYV01000025">
    <property type="protein sequence ID" value="SKC24006.1"/>
    <property type="molecule type" value="Genomic_DNA"/>
</dbReference>
<dbReference type="RefSeq" id="WP_079558957.1">
    <property type="nucleotide sequence ID" value="NZ_CP021904.1"/>
</dbReference>
<evidence type="ECO:0000313" key="1">
    <source>
        <dbReference type="EMBL" id="SKC24006.1"/>
    </source>
</evidence>
<gene>
    <name evidence="1" type="ORF">SAMN03080601_03295</name>
</gene>
<name>A0A1T5HTK4_9BACT</name>
<sequence>MSTYSTDFIKVEYSKENECLYSTWLKATENATWDDIRTAFMDVFLEAVKKHKPRFLLNNEQEMNRPHTPEEQEWIDKNSAPIVLNSSVEKIAVIISQDGFVELASESMMEEEVSKNLNFKFFDNVNSAEDWLFN</sequence>
<evidence type="ECO:0008006" key="3">
    <source>
        <dbReference type="Google" id="ProtNLM"/>
    </source>
</evidence>
<evidence type="ECO:0000313" key="2">
    <source>
        <dbReference type="Proteomes" id="UP000191055"/>
    </source>
</evidence>
<reference evidence="1 2" key="1">
    <citation type="submission" date="2017-02" db="EMBL/GenBank/DDBJ databases">
        <authorList>
            <person name="Peterson S.W."/>
        </authorList>
    </citation>
    <scope>NUCLEOTIDE SEQUENCE [LARGE SCALE GENOMIC DNA]</scope>
    <source>
        <strain evidence="1 2">DSM 24412</strain>
    </source>
</reference>
<accession>A0A1T5HTK4</accession>
<dbReference type="OrthoDB" id="882485at2"/>
<proteinExistence type="predicted"/>